<evidence type="ECO:0000256" key="1">
    <source>
        <dbReference type="ARBA" id="ARBA00004141"/>
    </source>
</evidence>
<keyword evidence="4 9" id="KW-0812">Transmembrane</keyword>
<feature type="non-terminal residue" evidence="11">
    <location>
        <position position="884"/>
    </location>
</feature>
<reference evidence="11" key="1">
    <citation type="journal article" date="2021" name="Mol. Ecol. Resour.">
        <title>Phylogenomic analyses of the genus Drosophila reveals genomic signals of climate adaptation.</title>
        <authorList>
            <person name="Li F."/>
            <person name="Rane R.V."/>
            <person name="Luria V."/>
            <person name="Xiong Z."/>
            <person name="Chen J."/>
            <person name="Li Z."/>
            <person name="Catullo R.A."/>
            <person name="Griffin P.C."/>
            <person name="Schiffer M."/>
            <person name="Pearce S."/>
            <person name="Lee S.F."/>
            <person name="McElroy K."/>
            <person name="Stocker A."/>
            <person name="Shirriffs J."/>
            <person name="Cockerell F."/>
            <person name="Coppin C."/>
            <person name="Sgro C.M."/>
            <person name="Karger A."/>
            <person name="Cain J.W."/>
            <person name="Weber J.A."/>
            <person name="Santpere G."/>
            <person name="Kirschner M.W."/>
            <person name="Hoffmann A.A."/>
            <person name="Oakeshott J.G."/>
            <person name="Zhang G."/>
        </authorList>
    </citation>
    <scope>NUCLEOTIDE SEQUENCE</scope>
    <source>
        <strain evidence="11">BGI-SZ-2011g</strain>
    </source>
</reference>
<dbReference type="AlphaFoldDB" id="A0AAD4K8Z3"/>
<evidence type="ECO:0000259" key="10">
    <source>
        <dbReference type="Pfam" id="PF07779"/>
    </source>
</evidence>
<evidence type="ECO:0000313" key="11">
    <source>
        <dbReference type="EMBL" id="KAH8386598.1"/>
    </source>
</evidence>
<proteinExistence type="inferred from homology"/>
<dbReference type="GO" id="GO:0016020">
    <property type="term" value="C:membrane"/>
    <property type="evidence" value="ECO:0007669"/>
    <property type="project" value="UniProtKB-SubCell"/>
</dbReference>
<evidence type="ECO:0000256" key="4">
    <source>
        <dbReference type="ARBA" id="ARBA00022692"/>
    </source>
</evidence>
<keyword evidence="12" id="KW-1185">Reference proteome</keyword>
<feature type="transmembrane region" description="Helical" evidence="9">
    <location>
        <begin position="642"/>
        <end position="665"/>
    </location>
</feature>
<dbReference type="GO" id="GO:0005794">
    <property type="term" value="C:Golgi apparatus"/>
    <property type="evidence" value="ECO:0007669"/>
    <property type="project" value="UniProtKB-ARBA"/>
</dbReference>
<dbReference type="GO" id="GO:0005975">
    <property type="term" value="P:carbohydrate metabolic process"/>
    <property type="evidence" value="ECO:0007669"/>
    <property type="project" value="UniProtKB-ARBA"/>
</dbReference>
<dbReference type="PANTHER" id="PTHR13533">
    <property type="entry name" value="N-ACETYLNEURAMINATE 9-O-ACETYLTRANSFERASE"/>
    <property type="match status" value="1"/>
</dbReference>
<dbReference type="EMBL" id="JAJJHW010000095">
    <property type="protein sequence ID" value="KAH8386598.1"/>
    <property type="molecule type" value="Genomic_DNA"/>
</dbReference>
<evidence type="ECO:0000256" key="2">
    <source>
        <dbReference type="ARBA" id="ARBA00010666"/>
    </source>
</evidence>
<feature type="transmembrane region" description="Helical" evidence="9">
    <location>
        <begin position="818"/>
        <end position="840"/>
    </location>
</feature>
<evidence type="ECO:0000256" key="5">
    <source>
        <dbReference type="ARBA" id="ARBA00022989"/>
    </source>
</evidence>
<dbReference type="InterPro" id="IPR012419">
    <property type="entry name" value="Cas1_AcylTrans_dom"/>
</dbReference>
<feature type="transmembrane region" description="Helical" evidence="9">
    <location>
        <begin position="791"/>
        <end position="811"/>
    </location>
</feature>
<evidence type="ECO:0000256" key="8">
    <source>
        <dbReference type="SAM" id="MobiDB-lite"/>
    </source>
</evidence>
<evidence type="ECO:0000313" key="12">
    <source>
        <dbReference type="Proteomes" id="UP001200034"/>
    </source>
</evidence>
<dbReference type="PANTHER" id="PTHR13533:SF1">
    <property type="entry name" value="N-ACETYLNEURAMINATE 9-O-ACETYLTRANSFERASE"/>
    <property type="match status" value="1"/>
</dbReference>
<evidence type="ECO:0000256" key="6">
    <source>
        <dbReference type="ARBA" id="ARBA00023136"/>
    </source>
</evidence>
<evidence type="ECO:0000256" key="9">
    <source>
        <dbReference type="SAM" id="Phobius"/>
    </source>
</evidence>
<accession>A0AAD4K8Z3</accession>
<keyword evidence="5 9" id="KW-1133">Transmembrane helix</keyword>
<feature type="region of interest" description="Disordered" evidence="8">
    <location>
        <begin position="1"/>
        <end position="20"/>
    </location>
</feature>
<feature type="domain" description="Cas1p 10 TM acyl transferase" evidence="10">
    <location>
        <begin position="361"/>
        <end position="867"/>
    </location>
</feature>
<feature type="transmembrane region" description="Helical" evidence="9">
    <location>
        <begin position="860"/>
        <end position="878"/>
    </location>
</feature>
<keyword evidence="7" id="KW-0325">Glycoprotein</keyword>
<feature type="transmembrane region" description="Helical" evidence="9">
    <location>
        <begin position="732"/>
        <end position="753"/>
    </location>
</feature>
<evidence type="ECO:0000256" key="3">
    <source>
        <dbReference type="ARBA" id="ARBA00022679"/>
    </source>
</evidence>
<keyword evidence="3" id="KW-0808">Transferase</keyword>
<dbReference type="GO" id="GO:0016740">
    <property type="term" value="F:transferase activity"/>
    <property type="evidence" value="ECO:0007669"/>
    <property type="project" value="UniProtKB-KW"/>
</dbReference>
<feature type="transmembrane region" description="Helical" evidence="9">
    <location>
        <begin position="380"/>
        <end position="402"/>
    </location>
</feature>
<feature type="transmembrane region" description="Helical" evidence="9">
    <location>
        <begin position="581"/>
        <end position="598"/>
    </location>
</feature>
<gene>
    <name evidence="11" type="ORF">KR093_001453</name>
</gene>
<keyword evidence="6 9" id="KW-0472">Membrane</keyword>
<organism evidence="11 12">
    <name type="scientific">Drosophila rubida</name>
    <dbReference type="NCBI Taxonomy" id="30044"/>
    <lineage>
        <taxon>Eukaryota</taxon>
        <taxon>Metazoa</taxon>
        <taxon>Ecdysozoa</taxon>
        <taxon>Arthropoda</taxon>
        <taxon>Hexapoda</taxon>
        <taxon>Insecta</taxon>
        <taxon>Pterygota</taxon>
        <taxon>Neoptera</taxon>
        <taxon>Endopterygota</taxon>
        <taxon>Diptera</taxon>
        <taxon>Brachycera</taxon>
        <taxon>Muscomorpha</taxon>
        <taxon>Ephydroidea</taxon>
        <taxon>Drosophilidae</taxon>
        <taxon>Drosophila</taxon>
    </lineage>
</organism>
<dbReference type="Pfam" id="PF07779">
    <property type="entry name" value="Cas1_AcylT"/>
    <property type="match status" value="1"/>
</dbReference>
<comment type="caution">
    <text evidence="11">The sequence shown here is derived from an EMBL/GenBank/DDBJ whole genome shotgun (WGS) entry which is preliminary data.</text>
</comment>
<feature type="transmembrane region" description="Helical" evidence="9">
    <location>
        <begin position="765"/>
        <end position="785"/>
    </location>
</feature>
<comment type="subcellular location">
    <subcellularLocation>
        <location evidence="1">Membrane</location>
        <topology evidence="1">Multi-pass membrane protein</topology>
    </subcellularLocation>
</comment>
<evidence type="ECO:0000256" key="7">
    <source>
        <dbReference type="ARBA" id="ARBA00023180"/>
    </source>
</evidence>
<feature type="transmembrane region" description="Helical" evidence="9">
    <location>
        <begin position="605"/>
        <end position="622"/>
    </location>
</feature>
<feature type="transmembrane region" description="Helical" evidence="9">
    <location>
        <begin position="525"/>
        <end position="544"/>
    </location>
</feature>
<sequence length="884" mass="101962">FTMRDLHTGNMNMSNSGGSGGSSINSLGLGGAGELHGICIGGATGAEGDGDGGVQRLPTKADLFMEQLNATNAKKVALLLVLGFVVYHGLLNWNYGGDSCQWLLSKGRFKGDNEWQPYGCMMHKYSYTDTRRCLRYLAFFGNKNNFVFIGDRSVRLLYQRFIEQLHLPQSQAQQEQEEQDEYDNNGSSHANVERFEDKKLHMLAQYIAADEVNPQLLERLYQLELEKQLSSVYVVGLTHSALLAGNVTEELLRQYNANLTLLVAPLHRLVAQRSRVLWKLAERVDEEKLPPAWKLVLNEDIDRLNQVARGVFRYTDATIWESAWHIANGLLDNAVDGHRLSAHGQRLEVQLLWNMYCNDQMNYNDGTCCSSAEPHTTLQIVAYALFGVCVALVCAMCLRRWLLHLRGQTLYVPLQQQQQQHHSHHQYQQHTQRPQQQQQQHPANVFSALITDYRTPLVALSLLGLIMVYFYVCDRTNFFMKENKYYSEFSFWIPVGYVFALGLFFTEDSRFTKVLNRDQTDELRGWILLVVLIYYMTGAQRVLPIHMHIKLLISGYFFLTGYTHFTHVWQTGGSGSLFVRFFQAMFRLNFLSVLLCFCMNRPYQFYYFVPLLSFWLCVVYFVLSLPPRITAASVDANPLHYLYLVCKCIGCLGVITVLFMSEVFFERIFVTRPWKALFVTTDDDIHEWWYQWKLDRYTVTFGMIYAAFFHIAQKYNVFDDNNHGNLFARRTSISVTLLALLGVGIYTSFSFLCRNVQNCEEIHSYIVFIPIIGYVVLRNISGILRTRYSNFFAWFGRISLELFVCQYHIWLAADRHGVLVLLPGFPTLNMIITSFIFVCASHEVHRLTQILLPYAVPNDWRLVMRNLVIFLIVLIPVARSDGMF</sequence>
<comment type="similarity">
    <text evidence="2">Belongs to the PC-esterase family. CASD1 subfamily.</text>
</comment>
<feature type="transmembrane region" description="Helical" evidence="9">
    <location>
        <begin position="485"/>
        <end position="505"/>
    </location>
</feature>
<feature type="compositionally biased region" description="Low complexity" evidence="8">
    <location>
        <begin position="9"/>
        <end position="20"/>
    </location>
</feature>
<name>A0AAD4K8Z3_9MUSC</name>
<dbReference type="Proteomes" id="UP001200034">
    <property type="component" value="Unassembled WGS sequence"/>
</dbReference>
<protein>
    <recommendedName>
        <fullName evidence="10">Cas1p 10 TM acyl transferase domain-containing protein</fullName>
    </recommendedName>
</protein>
<feature type="transmembrane region" description="Helical" evidence="9">
    <location>
        <begin position="453"/>
        <end position="473"/>
    </location>
</feature>